<evidence type="ECO:0000313" key="10">
    <source>
        <dbReference type="EMBL" id="TNJ63972.1"/>
    </source>
</evidence>
<dbReference type="SMART" id="SM00862">
    <property type="entry name" value="Trans_reg_C"/>
    <property type="match status" value="1"/>
</dbReference>
<dbReference type="Pfam" id="PF00072">
    <property type="entry name" value="Response_reg"/>
    <property type="match status" value="1"/>
</dbReference>
<dbReference type="PANTHER" id="PTHR48111:SF43">
    <property type="entry name" value="STAGE 0 SPORULATION PROTEIN A HOMOLOG"/>
    <property type="match status" value="1"/>
</dbReference>
<dbReference type="GO" id="GO:0005829">
    <property type="term" value="C:cytosol"/>
    <property type="evidence" value="ECO:0007669"/>
    <property type="project" value="TreeGrafter"/>
</dbReference>
<dbReference type="Gene3D" id="3.40.50.2300">
    <property type="match status" value="1"/>
</dbReference>
<dbReference type="CDD" id="cd00383">
    <property type="entry name" value="trans_reg_C"/>
    <property type="match status" value="1"/>
</dbReference>
<proteinExistence type="predicted"/>
<dbReference type="InterPro" id="IPR036388">
    <property type="entry name" value="WH-like_DNA-bd_sf"/>
</dbReference>
<gene>
    <name evidence="10" type="ORF">FE784_22720</name>
</gene>
<evidence type="ECO:0000259" key="9">
    <source>
        <dbReference type="PROSITE" id="PS51755"/>
    </source>
</evidence>
<evidence type="ECO:0000259" key="8">
    <source>
        <dbReference type="PROSITE" id="PS50110"/>
    </source>
</evidence>
<dbReference type="Gene3D" id="1.10.10.10">
    <property type="entry name" value="Winged helix-like DNA-binding domain superfamily/Winged helix DNA-binding domain"/>
    <property type="match status" value="1"/>
</dbReference>
<keyword evidence="11" id="KW-1185">Reference proteome</keyword>
<evidence type="ECO:0000256" key="1">
    <source>
        <dbReference type="ARBA" id="ARBA00022553"/>
    </source>
</evidence>
<dbReference type="PROSITE" id="PS51755">
    <property type="entry name" value="OMPR_PHOB"/>
    <property type="match status" value="1"/>
</dbReference>
<organism evidence="10 11">
    <name type="scientific">Paenibacillus hemerocallicola</name>
    <dbReference type="NCBI Taxonomy" id="1172614"/>
    <lineage>
        <taxon>Bacteria</taxon>
        <taxon>Bacillati</taxon>
        <taxon>Bacillota</taxon>
        <taxon>Bacilli</taxon>
        <taxon>Bacillales</taxon>
        <taxon>Paenibacillaceae</taxon>
        <taxon>Paenibacillus</taxon>
    </lineage>
</organism>
<evidence type="ECO:0000256" key="2">
    <source>
        <dbReference type="ARBA" id="ARBA00023012"/>
    </source>
</evidence>
<sequence>MMYKIMVIEDSVELRNEMIVLLRRNGYDGYAPEQFDTIISDIRVTNPHLILLDINLPGQDGFQLCTEIRTFSQVPIMFVTSRNTDMDELMCMTLGGDDYISKPYNTSILVARISALLKRTYGNSSSQDQLTHGAVTLHLATSRLEANNHFVELTKNELKIMHYLFMHKKRIVSRLDLVEYLWDNEMFVDDNSLSVNINRIRNKLQALGLEEYIMTKRGQGYRI</sequence>
<accession>A0A5C4T4J2</accession>
<dbReference type="InterPro" id="IPR011006">
    <property type="entry name" value="CheY-like_superfamily"/>
</dbReference>
<name>A0A5C4T4J2_9BACL</name>
<evidence type="ECO:0000256" key="7">
    <source>
        <dbReference type="PROSITE-ProRule" id="PRU01091"/>
    </source>
</evidence>
<evidence type="ECO:0000256" key="4">
    <source>
        <dbReference type="ARBA" id="ARBA00023125"/>
    </source>
</evidence>
<comment type="caution">
    <text evidence="10">The sequence shown here is derived from an EMBL/GenBank/DDBJ whole genome shotgun (WGS) entry which is preliminary data.</text>
</comment>
<dbReference type="SUPFAM" id="SSF52172">
    <property type="entry name" value="CheY-like"/>
    <property type="match status" value="1"/>
</dbReference>
<dbReference type="GO" id="GO:0000156">
    <property type="term" value="F:phosphorelay response regulator activity"/>
    <property type="evidence" value="ECO:0007669"/>
    <property type="project" value="TreeGrafter"/>
</dbReference>
<dbReference type="Gene3D" id="6.10.250.690">
    <property type="match status" value="1"/>
</dbReference>
<keyword evidence="4 7" id="KW-0238">DNA-binding</keyword>
<reference evidence="10 11" key="1">
    <citation type="submission" date="2019-05" db="EMBL/GenBank/DDBJ databases">
        <title>We sequenced the genome of Paenibacillus hemerocallicola KCTC 33185 for further insight into its adaptation and study the phylogeny of Paenibacillus.</title>
        <authorList>
            <person name="Narsing Rao M.P."/>
        </authorList>
    </citation>
    <scope>NUCLEOTIDE SEQUENCE [LARGE SCALE GENOMIC DNA]</scope>
    <source>
        <strain evidence="10 11">KCTC 33185</strain>
    </source>
</reference>
<dbReference type="SUPFAM" id="SSF46894">
    <property type="entry name" value="C-terminal effector domain of the bipartite response regulators"/>
    <property type="match status" value="1"/>
</dbReference>
<feature type="domain" description="OmpR/PhoB-type" evidence="9">
    <location>
        <begin position="127"/>
        <end position="223"/>
    </location>
</feature>
<dbReference type="AlphaFoldDB" id="A0A5C4T4J2"/>
<evidence type="ECO:0000256" key="6">
    <source>
        <dbReference type="PROSITE-ProRule" id="PRU00169"/>
    </source>
</evidence>
<dbReference type="EMBL" id="VDCQ01000035">
    <property type="protein sequence ID" value="TNJ63972.1"/>
    <property type="molecule type" value="Genomic_DNA"/>
</dbReference>
<dbReference type="InterPro" id="IPR001867">
    <property type="entry name" value="OmpR/PhoB-type_DNA-bd"/>
</dbReference>
<feature type="modified residue" description="4-aspartylphosphate" evidence="6">
    <location>
        <position position="53"/>
    </location>
</feature>
<dbReference type="PROSITE" id="PS50110">
    <property type="entry name" value="RESPONSE_REGULATORY"/>
    <property type="match status" value="1"/>
</dbReference>
<dbReference type="InterPro" id="IPR016032">
    <property type="entry name" value="Sig_transdc_resp-reg_C-effctor"/>
</dbReference>
<dbReference type="InterPro" id="IPR039420">
    <property type="entry name" value="WalR-like"/>
</dbReference>
<dbReference type="GO" id="GO:0032993">
    <property type="term" value="C:protein-DNA complex"/>
    <property type="evidence" value="ECO:0007669"/>
    <property type="project" value="TreeGrafter"/>
</dbReference>
<dbReference type="PANTHER" id="PTHR48111">
    <property type="entry name" value="REGULATOR OF RPOS"/>
    <property type="match status" value="1"/>
</dbReference>
<evidence type="ECO:0000256" key="5">
    <source>
        <dbReference type="ARBA" id="ARBA00023163"/>
    </source>
</evidence>
<keyword evidence="1 6" id="KW-0597">Phosphoprotein</keyword>
<dbReference type="OrthoDB" id="9790442at2"/>
<dbReference type="GO" id="GO:0006355">
    <property type="term" value="P:regulation of DNA-templated transcription"/>
    <property type="evidence" value="ECO:0007669"/>
    <property type="project" value="InterPro"/>
</dbReference>
<dbReference type="Pfam" id="PF00486">
    <property type="entry name" value="Trans_reg_C"/>
    <property type="match status" value="1"/>
</dbReference>
<evidence type="ECO:0000256" key="3">
    <source>
        <dbReference type="ARBA" id="ARBA00023015"/>
    </source>
</evidence>
<keyword evidence="5" id="KW-0804">Transcription</keyword>
<feature type="DNA-binding region" description="OmpR/PhoB-type" evidence="7">
    <location>
        <begin position="127"/>
        <end position="223"/>
    </location>
</feature>
<protein>
    <submittedName>
        <fullName evidence="10">Response regulator transcription factor</fullName>
    </submittedName>
</protein>
<feature type="domain" description="Response regulatory" evidence="8">
    <location>
        <begin position="4"/>
        <end position="117"/>
    </location>
</feature>
<evidence type="ECO:0000313" key="11">
    <source>
        <dbReference type="Proteomes" id="UP000307943"/>
    </source>
</evidence>
<keyword evidence="3" id="KW-0805">Transcription regulation</keyword>
<dbReference type="SMART" id="SM00448">
    <property type="entry name" value="REC"/>
    <property type="match status" value="1"/>
</dbReference>
<keyword evidence="2" id="KW-0902">Two-component regulatory system</keyword>
<dbReference type="GO" id="GO:0000976">
    <property type="term" value="F:transcription cis-regulatory region binding"/>
    <property type="evidence" value="ECO:0007669"/>
    <property type="project" value="TreeGrafter"/>
</dbReference>
<dbReference type="InterPro" id="IPR001789">
    <property type="entry name" value="Sig_transdc_resp-reg_receiver"/>
</dbReference>
<dbReference type="Proteomes" id="UP000307943">
    <property type="component" value="Unassembled WGS sequence"/>
</dbReference>